<dbReference type="EMBL" id="CM017704">
    <property type="protein sequence ID" value="TYG73547.1"/>
    <property type="molecule type" value="Genomic_DNA"/>
</dbReference>
<evidence type="ECO:0000313" key="1">
    <source>
        <dbReference type="EMBL" id="TYG73547.1"/>
    </source>
</evidence>
<name>A0A5D2CV41_GOSDA</name>
<gene>
    <name evidence="1" type="ORF">ES288_D04G110500v1</name>
</gene>
<accession>A0A5D2CV41</accession>
<organism evidence="1 2">
    <name type="scientific">Gossypium darwinii</name>
    <name type="common">Darwin's cotton</name>
    <name type="synonym">Gossypium barbadense var. darwinii</name>
    <dbReference type="NCBI Taxonomy" id="34276"/>
    <lineage>
        <taxon>Eukaryota</taxon>
        <taxon>Viridiplantae</taxon>
        <taxon>Streptophyta</taxon>
        <taxon>Embryophyta</taxon>
        <taxon>Tracheophyta</taxon>
        <taxon>Spermatophyta</taxon>
        <taxon>Magnoliopsida</taxon>
        <taxon>eudicotyledons</taxon>
        <taxon>Gunneridae</taxon>
        <taxon>Pentapetalae</taxon>
        <taxon>rosids</taxon>
        <taxon>malvids</taxon>
        <taxon>Malvales</taxon>
        <taxon>Malvaceae</taxon>
        <taxon>Malvoideae</taxon>
        <taxon>Gossypium</taxon>
    </lineage>
</organism>
<evidence type="ECO:0000313" key="2">
    <source>
        <dbReference type="Proteomes" id="UP000323506"/>
    </source>
</evidence>
<protein>
    <submittedName>
        <fullName evidence="1">Uncharacterized protein</fullName>
    </submittedName>
</protein>
<dbReference type="Proteomes" id="UP000323506">
    <property type="component" value="Chromosome D04"/>
</dbReference>
<sequence length="99" mass="11405">MVVYQPPVLELPVPIEAYRSVNRFVCIATSVVLVVSRKYLFSGNMVNQKLLCLRFFIHRCRKCSSFPFSYEVEKFIRNGLARSDSSCSNMSRSFVRDGL</sequence>
<reference evidence="1 2" key="1">
    <citation type="submission" date="2019-06" db="EMBL/GenBank/DDBJ databases">
        <title>WGS assembly of Gossypium darwinii.</title>
        <authorList>
            <person name="Chen Z.J."/>
            <person name="Sreedasyam A."/>
            <person name="Ando A."/>
            <person name="Song Q."/>
            <person name="De L."/>
            <person name="Hulse-Kemp A."/>
            <person name="Ding M."/>
            <person name="Ye W."/>
            <person name="Kirkbride R."/>
            <person name="Jenkins J."/>
            <person name="Plott C."/>
            <person name="Lovell J."/>
            <person name="Lin Y.-M."/>
            <person name="Vaughn R."/>
            <person name="Liu B."/>
            <person name="Li W."/>
            <person name="Simpson S."/>
            <person name="Scheffler B."/>
            <person name="Saski C."/>
            <person name="Grover C."/>
            <person name="Hu G."/>
            <person name="Conover J."/>
            <person name="Carlson J."/>
            <person name="Shu S."/>
            <person name="Boston L."/>
            <person name="Williams M."/>
            <person name="Peterson D."/>
            <person name="Mcgee K."/>
            <person name="Jones D."/>
            <person name="Wendel J."/>
            <person name="Stelly D."/>
            <person name="Grimwood J."/>
            <person name="Schmutz J."/>
        </authorList>
    </citation>
    <scope>NUCLEOTIDE SEQUENCE [LARGE SCALE GENOMIC DNA]</scope>
    <source>
        <strain evidence="1">1808015.09</strain>
    </source>
</reference>
<proteinExistence type="predicted"/>
<keyword evidence="2" id="KW-1185">Reference proteome</keyword>
<dbReference type="AlphaFoldDB" id="A0A5D2CV41"/>